<reference evidence="1 2" key="1">
    <citation type="journal article" date="2010" name="Stand. Genomic Sci.">
        <title>Complete genome sequence of Conexibacter woesei type strain (ID131577).</title>
        <authorList>
            <person name="Pukall R."/>
            <person name="Lapidus A."/>
            <person name="Glavina Del Rio T."/>
            <person name="Copeland A."/>
            <person name="Tice H."/>
            <person name="Cheng J.-F."/>
            <person name="Lucas S."/>
            <person name="Chen F."/>
            <person name="Nolan M."/>
            <person name="Bruce D."/>
            <person name="Goodwin L."/>
            <person name="Pitluck S."/>
            <person name="Mavromatis K."/>
            <person name="Ivanova N."/>
            <person name="Ovchinnikova G."/>
            <person name="Pati A."/>
            <person name="Chen A."/>
            <person name="Palaniappan K."/>
            <person name="Land M."/>
            <person name="Hauser L."/>
            <person name="Chang Y.-J."/>
            <person name="Jeffries C.D."/>
            <person name="Chain P."/>
            <person name="Meincke L."/>
            <person name="Sims D."/>
            <person name="Brettin T."/>
            <person name="Detter J.C."/>
            <person name="Rohde M."/>
            <person name="Goeker M."/>
            <person name="Bristow J."/>
            <person name="Eisen J.A."/>
            <person name="Markowitz V."/>
            <person name="Kyrpides N.C."/>
            <person name="Klenk H.-P."/>
            <person name="Hugenholtz P."/>
        </authorList>
    </citation>
    <scope>NUCLEOTIDE SEQUENCE [LARGE SCALE GENOMIC DNA]</scope>
    <source>
        <strain evidence="2">DSM 14684 / CIP 108061 / JCM 11494 / NBRC 100937 / ID131577</strain>
    </source>
</reference>
<dbReference type="CDD" id="cd01081">
    <property type="entry name" value="Aldose_epim"/>
    <property type="match status" value="1"/>
</dbReference>
<dbReference type="Gene3D" id="2.70.98.10">
    <property type="match status" value="1"/>
</dbReference>
<dbReference type="KEGG" id="cwo:Cwoe_4678"/>
<protein>
    <recommendedName>
        <fullName evidence="3">Aldose 1-epimerase</fullName>
    </recommendedName>
</protein>
<dbReference type="RefSeq" id="WP_012936142.1">
    <property type="nucleotide sequence ID" value="NC_013739.1"/>
</dbReference>
<dbReference type="EMBL" id="CP001854">
    <property type="protein sequence ID" value="ADB53091.1"/>
    <property type="molecule type" value="Genomic_DNA"/>
</dbReference>
<reference evidence="2" key="2">
    <citation type="submission" date="2010-01" db="EMBL/GenBank/DDBJ databases">
        <title>The complete genome of Conexibacter woesei DSM 14684.</title>
        <authorList>
            <consortium name="US DOE Joint Genome Institute (JGI-PGF)"/>
            <person name="Lucas S."/>
            <person name="Copeland A."/>
            <person name="Lapidus A."/>
            <person name="Glavina del Rio T."/>
            <person name="Dalin E."/>
            <person name="Tice H."/>
            <person name="Bruce D."/>
            <person name="Goodwin L."/>
            <person name="Pitluck S."/>
            <person name="Kyrpides N."/>
            <person name="Mavromatis K."/>
            <person name="Ivanova N."/>
            <person name="Mikhailova N."/>
            <person name="Chertkov O."/>
            <person name="Brettin T."/>
            <person name="Detter J.C."/>
            <person name="Han C."/>
            <person name="Larimer F."/>
            <person name="Land M."/>
            <person name="Hauser L."/>
            <person name="Markowitz V."/>
            <person name="Cheng J.-F."/>
            <person name="Hugenholtz P."/>
            <person name="Woyke T."/>
            <person name="Wu D."/>
            <person name="Pukall R."/>
            <person name="Steenblock K."/>
            <person name="Schneider S."/>
            <person name="Klenk H.-P."/>
            <person name="Eisen J.A."/>
        </authorList>
    </citation>
    <scope>NUCLEOTIDE SEQUENCE [LARGE SCALE GENOMIC DNA]</scope>
    <source>
        <strain evidence="2">DSM 14684 / CIP 108061 / JCM 11494 / NBRC 100937 / ID131577</strain>
    </source>
</reference>
<proteinExistence type="predicted"/>
<gene>
    <name evidence="1" type="ordered locus">Cwoe_4678</name>
</gene>
<dbReference type="HOGENOM" id="CLU_064673_0_0_11"/>
<keyword evidence="2" id="KW-1185">Reference proteome</keyword>
<dbReference type="Pfam" id="PF14486">
    <property type="entry name" value="DUF4432"/>
    <property type="match status" value="1"/>
</dbReference>
<dbReference type="Proteomes" id="UP000008229">
    <property type="component" value="Chromosome"/>
</dbReference>
<dbReference type="InterPro" id="IPR014718">
    <property type="entry name" value="GH-type_carb-bd"/>
</dbReference>
<dbReference type="InterPro" id="IPR027839">
    <property type="entry name" value="DUF4432"/>
</dbReference>
<dbReference type="GO" id="GO:0030246">
    <property type="term" value="F:carbohydrate binding"/>
    <property type="evidence" value="ECO:0007669"/>
    <property type="project" value="InterPro"/>
</dbReference>
<sequence length="365" mass="39315">MTAQLHRTRRNHGARISESSVEGMALVALENELLRVSVLAGKGADVIELLYKPLDLDFCWARPAPLANPARRPASAADDVATFLDWYHGGWQEVLPSAGAPSGHGGAAFGQHGEVHLVPWDHEIVADTPSEIAVRFRVRLRRLPLLLERTMSLRSGESRLRIEQRLVNESDVEQRAMWGQHVVFGPPFLEPGMRIRVPDGAQVLPHPDPVGPTGRRIAIDRDDAGAPTSFAWPHASAPGGGTIDLSRVPARGEPSELLYLTGLADGWCEIGAAGRPGFRLDWDVNVLPYLWVWQELGASTGWPWHGEAYVVGLEPSSSHPTTGLAAAIENDTALRIAPRAELTLAWSATVLPDGVGVGAPAAAPA</sequence>
<organism evidence="1 2">
    <name type="scientific">Conexibacter woesei (strain DSM 14684 / CCUG 47730 / CIP 108061 / JCM 11494 / NBRC 100937 / ID131577)</name>
    <dbReference type="NCBI Taxonomy" id="469383"/>
    <lineage>
        <taxon>Bacteria</taxon>
        <taxon>Bacillati</taxon>
        <taxon>Actinomycetota</taxon>
        <taxon>Thermoleophilia</taxon>
        <taxon>Solirubrobacterales</taxon>
        <taxon>Conexibacteraceae</taxon>
        <taxon>Conexibacter</taxon>
    </lineage>
</organism>
<name>D3F9Z6_CONWI</name>
<dbReference type="AlphaFoldDB" id="D3F9Z6"/>
<accession>D3F9Z6</accession>
<evidence type="ECO:0000313" key="2">
    <source>
        <dbReference type="Proteomes" id="UP000008229"/>
    </source>
</evidence>
<evidence type="ECO:0008006" key="3">
    <source>
        <dbReference type="Google" id="ProtNLM"/>
    </source>
</evidence>
<dbReference type="STRING" id="469383.Cwoe_4678"/>
<dbReference type="eggNOG" id="COG2017">
    <property type="taxonomic scope" value="Bacteria"/>
</dbReference>
<evidence type="ECO:0000313" key="1">
    <source>
        <dbReference type="EMBL" id="ADB53091.1"/>
    </source>
</evidence>